<feature type="repeat" description="Xin" evidence="5">
    <location>
        <begin position="208"/>
        <end position="223"/>
    </location>
</feature>
<feature type="repeat" description="Xin" evidence="5">
    <location>
        <begin position="786"/>
        <end position="801"/>
    </location>
</feature>
<dbReference type="GO" id="GO:0007015">
    <property type="term" value="P:actin filament organization"/>
    <property type="evidence" value="ECO:0007669"/>
    <property type="project" value="TreeGrafter"/>
</dbReference>
<feature type="repeat" description="Xin" evidence="5">
    <location>
        <begin position="860"/>
        <end position="875"/>
    </location>
</feature>
<evidence type="ECO:0000256" key="5">
    <source>
        <dbReference type="PROSITE-ProRule" id="PRU00721"/>
    </source>
</evidence>
<feature type="repeat" description="Xin" evidence="5">
    <location>
        <begin position="677"/>
        <end position="692"/>
    </location>
</feature>
<feature type="repeat" description="Xin" evidence="5">
    <location>
        <begin position="1034"/>
        <end position="1049"/>
    </location>
</feature>
<comment type="domain">
    <text evidence="5">Xin repeats bind F-actin.</text>
</comment>
<feature type="repeat" description="Xin" evidence="5">
    <location>
        <begin position="530"/>
        <end position="545"/>
    </location>
</feature>
<proteinExistence type="inferred from homology"/>
<dbReference type="GO" id="GO:0005925">
    <property type="term" value="C:focal adhesion"/>
    <property type="evidence" value="ECO:0007669"/>
    <property type="project" value="TreeGrafter"/>
</dbReference>
<feature type="repeat" description="Xin" evidence="5">
    <location>
        <begin position="715"/>
        <end position="730"/>
    </location>
</feature>
<evidence type="ECO:0000256" key="3">
    <source>
        <dbReference type="ARBA" id="ARBA00022949"/>
    </source>
</evidence>
<feature type="repeat" description="Xin" evidence="5">
    <location>
        <begin position="999"/>
        <end position="1014"/>
    </location>
</feature>
<feature type="compositionally biased region" description="Polar residues" evidence="6">
    <location>
        <begin position="1866"/>
        <end position="1877"/>
    </location>
</feature>
<evidence type="ECO:0000256" key="2">
    <source>
        <dbReference type="ARBA" id="ARBA00022737"/>
    </source>
</evidence>
<dbReference type="PANTHER" id="PTHR22591:SF2">
    <property type="entry name" value="XIN ACTIN-BINDING REPEAT-CONTAINING PROTEIN 1"/>
    <property type="match status" value="1"/>
</dbReference>
<dbReference type="PROSITE" id="PS51389">
    <property type="entry name" value="XIN"/>
    <property type="match status" value="20"/>
</dbReference>
<feature type="repeat" description="Xin" evidence="5">
    <location>
        <begin position="458"/>
        <end position="473"/>
    </location>
</feature>
<feature type="compositionally biased region" description="Low complexity" evidence="6">
    <location>
        <begin position="1459"/>
        <end position="1474"/>
    </location>
</feature>
<feature type="repeat" description="Xin" evidence="5">
    <location>
        <begin position="169"/>
        <end position="184"/>
    </location>
</feature>
<feature type="repeat" description="Xin" evidence="5">
    <location>
        <begin position="324"/>
        <end position="339"/>
    </location>
</feature>
<evidence type="ECO:0000313" key="8">
    <source>
        <dbReference type="Proteomes" id="UP000503349"/>
    </source>
</evidence>
<keyword evidence="8" id="KW-1185">Reference proteome</keyword>
<feature type="repeat" description="Xin" evidence="5">
    <location>
        <begin position="961"/>
        <end position="976"/>
    </location>
</feature>
<gene>
    <name evidence="7" type="ORF">EXN66_Car014671</name>
</gene>
<dbReference type="InterPro" id="IPR030072">
    <property type="entry name" value="XIRP1/XIRP2"/>
</dbReference>
<feature type="repeat" description="Xin" evidence="5">
    <location>
        <begin position="106"/>
        <end position="121"/>
    </location>
</feature>
<dbReference type="PANTHER" id="PTHR22591">
    <property type="entry name" value="XIN"/>
    <property type="match status" value="1"/>
</dbReference>
<comment type="subcellular location">
    <subcellularLocation>
        <location evidence="1">Cell junction</location>
    </subcellularLocation>
</comment>
<feature type="repeat" description="Xin" evidence="5">
    <location>
        <begin position="568"/>
        <end position="583"/>
    </location>
</feature>
<feature type="region of interest" description="Disordered" evidence="6">
    <location>
        <begin position="1"/>
        <end position="52"/>
    </location>
</feature>
<feature type="compositionally biased region" description="Low complexity" evidence="6">
    <location>
        <begin position="2142"/>
        <end position="2156"/>
    </location>
</feature>
<feature type="repeat" description="Xin" evidence="5">
    <location>
        <begin position="751"/>
        <end position="766"/>
    </location>
</feature>
<accession>A0A6G1Q996</accession>
<keyword evidence="2" id="KW-0677">Repeat</keyword>
<evidence type="ECO:0000256" key="1">
    <source>
        <dbReference type="ARBA" id="ARBA00004282"/>
    </source>
</evidence>
<feature type="region of interest" description="Disordered" evidence="6">
    <location>
        <begin position="1860"/>
        <end position="1897"/>
    </location>
</feature>
<feature type="region of interest" description="Disordered" evidence="6">
    <location>
        <begin position="1637"/>
        <end position="1683"/>
    </location>
</feature>
<name>A0A6G1Q996_CHAAH</name>
<protein>
    <submittedName>
        <fullName evidence="7">Xin actin-binding repeat-containing protein 1 Cardiomyopathy-associated protein 1</fullName>
    </submittedName>
</protein>
<feature type="region of interest" description="Disordered" evidence="6">
    <location>
        <begin position="1459"/>
        <end position="1490"/>
    </location>
</feature>
<organism evidence="7 8">
    <name type="scientific">Channa argus</name>
    <name type="common">Northern snakehead</name>
    <name type="synonym">Ophicephalus argus</name>
    <dbReference type="NCBI Taxonomy" id="215402"/>
    <lineage>
        <taxon>Eukaryota</taxon>
        <taxon>Metazoa</taxon>
        <taxon>Chordata</taxon>
        <taxon>Craniata</taxon>
        <taxon>Vertebrata</taxon>
        <taxon>Euteleostomi</taxon>
        <taxon>Actinopterygii</taxon>
        <taxon>Neopterygii</taxon>
        <taxon>Teleostei</taxon>
        <taxon>Neoteleostei</taxon>
        <taxon>Acanthomorphata</taxon>
        <taxon>Anabantaria</taxon>
        <taxon>Anabantiformes</taxon>
        <taxon>Channoidei</taxon>
        <taxon>Channidae</taxon>
        <taxon>Channa</taxon>
    </lineage>
</organism>
<dbReference type="GO" id="GO:0001725">
    <property type="term" value="C:stress fiber"/>
    <property type="evidence" value="ECO:0007669"/>
    <property type="project" value="TreeGrafter"/>
</dbReference>
<feature type="compositionally biased region" description="Polar residues" evidence="6">
    <location>
        <begin position="1638"/>
        <end position="1660"/>
    </location>
</feature>
<feature type="region of interest" description="Disordered" evidence="6">
    <location>
        <begin position="2101"/>
        <end position="2209"/>
    </location>
</feature>
<keyword evidence="3" id="KW-0965">Cell junction</keyword>
<dbReference type="GO" id="GO:0051015">
    <property type="term" value="F:actin filament binding"/>
    <property type="evidence" value="ECO:0007669"/>
    <property type="project" value="TreeGrafter"/>
</dbReference>
<dbReference type="EMBL" id="CM015725">
    <property type="protein sequence ID" value="KAF3698984.1"/>
    <property type="molecule type" value="Genomic_DNA"/>
</dbReference>
<evidence type="ECO:0000256" key="6">
    <source>
        <dbReference type="SAM" id="MobiDB-lite"/>
    </source>
</evidence>
<feature type="compositionally biased region" description="Polar residues" evidence="6">
    <location>
        <begin position="1475"/>
        <end position="1486"/>
    </location>
</feature>
<feature type="compositionally biased region" description="Pro residues" evidence="6">
    <location>
        <begin position="21"/>
        <end position="32"/>
    </location>
</feature>
<dbReference type="InterPro" id="IPR012510">
    <property type="entry name" value="Actin-binding_Xin_repeat"/>
</dbReference>
<feature type="repeat" description="Xin" evidence="5">
    <location>
        <begin position="393"/>
        <end position="408"/>
    </location>
</feature>
<feature type="compositionally biased region" description="Basic and acidic residues" evidence="6">
    <location>
        <begin position="2183"/>
        <end position="2205"/>
    </location>
</feature>
<feature type="repeat" description="Xin" evidence="5">
    <location>
        <begin position="605"/>
        <end position="620"/>
    </location>
</feature>
<evidence type="ECO:0000313" key="7">
    <source>
        <dbReference type="EMBL" id="KAF3698984.1"/>
    </source>
</evidence>
<comment type="similarity">
    <text evidence="5">Belongs to the Xin family.</text>
</comment>
<sequence length="2315" mass="259047">MADAARKITVSKSSHDEDDLPLPPPPPIPPRPLDYEGSSASKSLPAPPPKETFSTFYQQRQKSEVKRLFKHIHPDLRASLDDGVDDEIMRAIQSENPQAEEAAYQGEVQSMRWIFENWTLDNIGDPHATKKLLDDEELKGGDVRGTSSMFEHIESTQQMCAKRQTSVRGDVRTSAWLFETQQLDSPNKSKSEESELVEAVLKEPIQAGDVKGTRLLFESKPLSDLGRCNSIEDRSLLKLRSELQEKKGDVKKTVKLFQTEPGCAIRDNNGNIHEIKSICREEINSSKFSSARWLFETQPLDMTNKESDRMKIIRGISLEEGHGGGVDQKRWMFETQSFDTIEEAMGKFEGTVVEYEGEANVSNKKKLFEMQPLAALKGDSPEKPLEEIEIIGGDVKTSLWLFETQPMETLSGSYEAGSLKKITLSADEQQEEKSNKQLFESGSNQDNTSFKEQEIVKGDVKGFKHLFETVPLSKIAQSHEGIIEKENSIAVGNSEDNKVMFETTPLYAIKDSSGNLHEVTTVRREEIIKGEVQNYKWMFETKPLDQLTEKKGNVEVIKGITRQEDIIGDVKMAKWLFETQTIDGMHFKLSKTEQNTCVAEGPHKGCVKGCKWLFEIQSMDILPDKSEKVKDKEAIDDTNVKSITWLFESQPLDNIKDGEEYSLKLCSTIHDSTKSDVSVQTVKHLFETETFYKRRKDAVPEQGVRCVSKVNFQSGDVSQVKELFESQSLDDIGSEIVNTSKQRQDELIEKGSVHKFTWMFENCPMNLFNEDNNQANIQSISCAEGGDVQNKKFIFETSSLDKIHKEPLEQKSVSEEEVVSNVDVKSSTMMFESLPLYAIRDKEGQFHEVTTVKKEEVMSGDVRGARWMFETKPLDAIKAENEIYVIRAVTQEDVKKGDVKSARWKFETQPLDSLTSRDEPSVRVTEDSVSSNVQLNKQIFESEQSCKKFVRMVSVTDVQRGDVRTSTWLFENQSIDSLKGESEEQDLLKTVCREDSQKGDVKRCTWLFESQPLDKIKEPEDTSKQGFEDEIPKADVKCTTWLFETTPLDKITAYTVADSLSYLHQMSFVHSSGIIIEANESRSVNMAKYLLEANEAVHIQKEDLGGGNIRNIMLQLLVKSTLRPQVTLLREVEKGKVNTTVVELPVYQSATTINLERDQRMQNILQMIDEFLVQDKDMKKGILMQETADGQAEMSVYSLICNFETKTQSHVIERGDVKSTIGNLLATASSQRTAASCRVDENERGNVNLYKHCIEKGDLDYLKSLHSEVSEDEADHSLLCKEQIEIVQGDVKQAKRSLCQHKEQAERTISDVLPGDVKNTKKVFSSEGSFSVDNCIPKEEIIPGDVLSAKQQLAVKQPIIVEKEEIVAGDIKATMQSLELAKQQSTCVERENIKPGTIYDMDLSAQGPETEGSSTQKEIIISGDVKAAKKSLEMAKQQSLHVEREVIVPGKIYNLNVTTQEESSSATTQATCSSLSRSQQIGTNPKVSDAVKNQESHDLFEACQPSAIIVSNSAPESLPPFVSYESSGQTGEDETEVIIKGDVKAAIRSLQNAATEQRLLDKEAIVRGNVQSALQSLEKSSVNVSKGDYKAAMIYKNSGMACSGRSKTVHKQCVVVSKPPSDTKLSPSISVTCEGHPSITTQTPTPNLLANGISQSTSSETPPPLPQKYGKPMEQKPALPPKPHWTKTVVVEDLPSLSEVACHIRDNEKRPIIPPKQCKTFNLPSTNKLQETITPHSKTNKDTTYETFNQNLVDEAAQNSNQTNEFLPMDLKSREMNKSMEEVSLTGCQVIQMERNVIQKINAAEEIQMSMKKYSADGKQEMNMSMKAALQNFKTKESEKKVPLLSKKVKVTNDSINELKEKDKTIAQQHKSSYESFEQSKPEEHTSKSKSHVDKCSVKLGEKHQTLKIDKVVLREKKAKETEDERRQRLSVHKEEIMKGNVKAAMEIFENMRIREELKGILSQVQEIEGESSSVDVGSLKTFYENVPAWMVTPSTSADQSITEERKVEAEANAEDLESISSVETAFEDLEKASKEIMNLKEQTLAKLLDIEEAIKKALYSVSNLKSEADIASLSGLFDESLKSEQIPQPANNIRKISIVSSKAKSSQTKESSDLKLQTVSGSSPSKPEEPKQVHNKPLIRQSSSQSSPSFISIHSAARKPAKQTMSPMSTFKPKPESGPQSCHDETSDIGHEPAAESPKTDQRPARRKVSVLEVKTVPEQPAGIIGTKTVSETYEETDGFGNRFLSSVTSTFVTKQSENESSALFEVVGSPARYEVMTSPLMRKSERPIEDKVLNNVNEEGTVFVTFSQPKEKP</sequence>
<feature type="repeat" description="Xin" evidence="5">
    <location>
        <begin position="897"/>
        <end position="912"/>
    </location>
</feature>
<feature type="repeat" description="Xin" evidence="5">
    <location>
        <begin position="248"/>
        <end position="263"/>
    </location>
</feature>
<reference evidence="7 8" key="1">
    <citation type="submission" date="2019-02" db="EMBL/GenBank/DDBJ databases">
        <title>Opniocepnalus argus genome.</title>
        <authorList>
            <person name="Zhou C."/>
            <person name="Xiao S."/>
        </authorList>
    </citation>
    <scope>NUCLEOTIDE SEQUENCE [LARGE SCALE GENOMIC DNA]</scope>
    <source>
        <strain evidence="7">OARG1902GOOAL</strain>
        <tissue evidence="7">Muscle</tissue>
    </source>
</reference>
<keyword evidence="4 5" id="KW-0009">Actin-binding</keyword>
<feature type="repeat" description="Xin" evidence="5">
    <location>
        <begin position="638"/>
        <end position="653"/>
    </location>
</feature>
<dbReference type="Proteomes" id="UP000503349">
    <property type="component" value="Chromosome 14"/>
</dbReference>
<dbReference type="Pfam" id="PF08043">
    <property type="entry name" value="Xin"/>
    <property type="match status" value="11"/>
</dbReference>
<reference evidence="8" key="2">
    <citation type="submission" date="2019-02" db="EMBL/GenBank/DDBJ databases">
        <title>Opniocepnalus argus Var Kimnra genome.</title>
        <authorList>
            <person name="Zhou C."/>
            <person name="Xiao S."/>
        </authorList>
    </citation>
    <scope>NUCLEOTIDE SEQUENCE [LARGE SCALE GENOMIC DNA]</scope>
</reference>
<evidence type="ECO:0000256" key="4">
    <source>
        <dbReference type="ARBA" id="ARBA00023203"/>
    </source>
</evidence>
<feature type="compositionally biased region" description="Basic and acidic residues" evidence="6">
    <location>
        <begin position="1878"/>
        <end position="1897"/>
    </location>
</feature>